<dbReference type="PROSITE" id="PS50041">
    <property type="entry name" value="C_TYPE_LECTIN_2"/>
    <property type="match status" value="1"/>
</dbReference>
<dbReference type="PANTHER" id="PTHR22801">
    <property type="entry name" value="LITHOSTATHINE"/>
    <property type="match status" value="1"/>
</dbReference>
<dbReference type="EMBL" id="LGRX02007642">
    <property type="protein sequence ID" value="KAK3274575.1"/>
    <property type="molecule type" value="Genomic_DNA"/>
</dbReference>
<protein>
    <recommendedName>
        <fullName evidence="2">C-type lectin domain-containing protein</fullName>
    </recommendedName>
</protein>
<dbReference type="Gene3D" id="3.10.100.10">
    <property type="entry name" value="Mannose-Binding Protein A, subunit A"/>
    <property type="match status" value="1"/>
</dbReference>
<keyword evidence="4" id="KW-1185">Reference proteome</keyword>
<accession>A0AAE0GAW8</accession>
<comment type="caution">
    <text evidence="3">The sequence shown here is derived from an EMBL/GenBank/DDBJ whole genome shotgun (WGS) entry which is preliminary data.</text>
</comment>
<dbReference type="InterPro" id="IPR018378">
    <property type="entry name" value="C-type_lectin_CS"/>
</dbReference>
<dbReference type="PANTHER" id="PTHR22801:SF63">
    <property type="entry name" value="C-TYPE LECTIN DOMAIN-CONTAINING PROTEIN"/>
    <property type="match status" value="1"/>
</dbReference>
<dbReference type="CDD" id="cd00037">
    <property type="entry name" value="CLECT"/>
    <property type="match status" value="1"/>
</dbReference>
<dbReference type="InterPro" id="IPR016187">
    <property type="entry name" value="CTDL_fold"/>
</dbReference>
<dbReference type="Proteomes" id="UP001190700">
    <property type="component" value="Unassembled WGS sequence"/>
</dbReference>
<evidence type="ECO:0000259" key="2">
    <source>
        <dbReference type="PROSITE" id="PS50041"/>
    </source>
</evidence>
<feature type="non-terminal residue" evidence="3">
    <location>
        <position position="930"/>
    </location>
</feature>
<dbReference type="PROSITE" id="PS00615">
    <property type="entry name" value="C_TYPE_LECTIN_1"/>
    <property type="match status" value="1"/>
</dbReference>
<evidence type="ECO:0000313" key="4">
    <source>
        <dbReference type="Proteomes" id="UP001190700"/>
    </source>
</evidence>
<keyword evidence="1" id="KW-1015">Disulfide bond</keyword>
<dbReference type="AlphaFoldDB" id="A0AAE0GAW8"/>
<organism evidence="3 4">
    <name type="scientific">Cymbomonas tetramitiformis</name>
    <dbReference type="NCBI Taxonomy" id="36881"/>
    <lineage>
        <taxon>Eukaryota</taxon>
        <taxon>Viridiplantae</taxon>
        <taxon>Chlorophyta</taxon>
        <taxon>Pyramimonadophyceae</taxon>
        <taxon>Pyramimonadales</taxon>
        <taxon>Pyramimonadaceae</taxon>
        <taxon>Cymbomonas</taxon>
    </lineage>
</organism>
<proteinExistence type="predicted"/>
<dbReference type="InterPro" id="IPR050801">
    <property type="entry name" value="Ca-Dep_Lectins_ImmuneDev"/>
</dbReference>
<dbReference type="SMART" id="SM00034">
    <property type="entry name" value="CLECT"/>
    <property type="match status" value="1"/>
</dbReference>
<reference evidence="3 4" key="1">
    <citation type="journal article" date="2015" name="Genome Biol. Evol.">
        <title>Comparative Genomics of a Bacterivorous Green Alga Reveals Evolutionary Causalities and Consequences of Phago-Mixotrophic Mode of Nutrition.</title>
        <authorList>
            <person name="Burns J.A."/>
            <person name="Paasch A."/>
            <person name="Narechania A."/>
            <person name="Kim E."/>
        </authorList>
    </citation>
    <scope>NUCLEOTIDE SEQUENCE [LARGE SCALE GENOMIC DNA]</scope>
    <source>
        <strain evidence="3 4">PLY_AMNH</strain>
    </source>
</reference>
<dbReference type="InterPro" id="IPR003609">
    <property type="entry name" value="Pan_app"/>
</dbReference>
<dbReference type="Pfam" id="PF00059">
    <property type="entry name" value="Lectin_C"/>
    <property type="match status" value="1"/>
</dbReference>
<evidence type="ECO:0000256" key="1">
    <source>
        <dbReference type="ARBA" id="ARBA00023157"/>
    </source>
</evidence>
<dbReference type="InterPro" id="IPR001304">
    <property type="entry name" value="C-type_lectin-like"/>
</dbReference>
<sequence length="930" mass="102421">MWGRSDCGECNQALTTLRIHIGRSSLHTENPLACGSERPLFNASSTRPVVINCTSSDGEEGTNVGKFIHLVVDAPLPLSFCGIRVYGYLLEDYPSGLLASPIGLTSSQLMGQSANASGNGFAGFGLRRVADDMYLAAAWTARLSLDMFEVWNATKNDMEDTNYTLDYIDYFDGSGSSAPGAVVVGAVSIEGRFSSSESTGMEACTSPLAVNSKLGGRLQHNESLCIYSGGRGLRREWDATDANAWNAHHEYIVNSTANAESSQGSSSAGGNDNMTDAYSWMFYSTGRCNLYWWHDGYLQDVSDVATVEECQGLCNNRALCEFASHSNVTQECLLREVVCGDKTLSYIDDPAYNWTTYQFMIPDGTAHLSEMHRPMGDTKRCENWRCKYASGLEVKVPWMETMSGQHVISSEWEWPPILNEHHRDWGHHYKAVMKTLFLAPFAGVYQFRASAGGGAKLYYSKQDTTDPQGKTLMQWSSVSHSPRGSMQLHKMDGEYCSKDPFASTYCTWEYKRTVNDGGCKCPFKQICASSPDCLPGLECAWNVSEALGMTAGSSVCVPYGLCNASQWASVDGSLQWTPSCPGYAWGSDEHNFQNDGVLPDRSLQHPSLIYLQKGQHLYMELEHLVDRAVGFNEKDPADHISLHMVVDEFPTQLGISDSGLCLRAKSTGDVIFANCSSTDTLQLFLRYRDRSKRARDLPTPPYMSSHTVETLGEYAWVRSNQKPMAARRTCQSMGGALASVVNEEIGTLVSDLLGDRINVYFGLYDIHTEGFWTHENGDRYQRGSSSTKWESGKPDNANNHDCAVMTTDSNGRALWGDAHCNYWSYNFICHLHGSDPPIVTTADTPGGNATYSAGATSPIELAGSNGMCLGVDSAFISGAAVVLKPCSQVLIDAQRIYHMTVPTQAGEPQWKLVLRHTVGSGWWSRNRWRT</sequence>
<gene>
    <name evidence="3" type="ORF">CYMTET_17243</name>
</gene>
<dbReference type="InterPro" id="IPR016186">
    <property type="entry name" value="C-type_lectin-like/link_sf"/>
</dbReference>
<evidence type="ECO:0000313" key="3">
    <source>
        <dbReference type="EMBL" id="KAK3274575.1"/>
    </source>
</evidence>
<dbReference type="SUPFAM" id="SSF56436">
    <property type="entry name" value="C-type lectin-like"/>
    <property type="match status" value="1"/>
</dbReference>
<name>A0AAE0GAW8_9CHLO</name>
<dbReference type="Pfam" id="PF00024">
    <property type="entry name" value="PAN_1"/>
    <property type="match status" value="1"/>
</dbReference>
<feature type="domain" description="C-type lectin" evidence="2">
    <location>
        <begin position="726"/>
        <end position="821"/>
    </location>
</feature>